<reference evidence="1" key="1">
    <citation type="submission" date="2020-07" db="EMBL/GenBank/DDBJ databases">
        <title>Multicomponent nature underlies the extraordinary mechanical properties of spider dragline silk.</title>
        <authorList>
            <person name="Kono N."/>
            <person name="Nakamura H."/>
            <person name="Mori M."/>
            <person name="Yoshida Y."/>
            <person name="Ohtoshi R."/>
            <person name="Malay A.D."/>
            <person name="Moran D.A.P."/>
            <person name="Tomita M."/>
            <person name="Numata K."/>
            <person name="Arakawa K."/>
        </authorList>
    </citation>
    <scope>NUCLEOTIDE SEQUENCE</scope>
</reference>
<evidence type="ECO:0000313" key="2">
    <source>
        <dbReference type="Proteomes" id="UP000887116"/>
    </source>
</evidence>
<name>A0A8X6FQ73_TRICU</name>
<gene>
    <name evidence="1" type="ORF">TNCT_689321</name>
</gene>
<comment type="caution">
    <text evidence="1">The sequence shown here is derived from an EMBL/GenBank/DDBJ whole genome shotgun (WGS) entry which is preliminary data.</text>
</comment>
<organism evidence="1 2">
    <name type="scientific">Trichonephila clavata</name>
    <name type="common">Joro spider</name>
    <name type="synonym">Nephila clavata</name>
    <dbReference type="NCBI Taxonomy" id="2740835"/>
    <lineage>
        <taxon>Eukaryota</taxon>
        <taxon>Metazoa</taxon>
        <taxon>Ecdysozoa</taxon>
        <taxon>Arthropoda</taxon>
        <taxon>Chelicerata</taxon>
        <taxon>Arachnida</taxon>
        <taxon>Araneae</taxon>
        <taxon>Araneomorphae</taxon>
        <taxon>Entelegynae</taxon>
        <taxon>Araneoidea</taxon>
        <taxon>Nephilidae</taxon>
        <taxon>Trichonephila</taxon>
    </lineage>
</organism>
<protein>
    <submittedName>
        <fullName evidence="1">Uncharacterized protein</fullName>
    </submittedName>
</protein>
<dbReference type="AlphaFoldDB" id="A0A8X6FQ73"/>
<accession>A0A8X6FQ73</accession>
<evidence type="ECO:0000313" key="1">
    <source>
        <dbReference type="EMBL" id="GFQ86482.1"/>
    </source>
</evidence>
<proteinExistence type="predicted"/>
<keyword evidence="2" id="KW-1185">Reference proteome</keyword>
<sequence length="208" mass="23636">MYCIVLDNFNGSKSMLILHDKEHRGKFKCNPTFNIELLLLVDYLMEIRGIWGITYQYSPCRRLPRDELPGPVFRFGHKSYFISTGYSSSSWYSTSSWISRFDHFRTGPGTALLFVPAAEESKCAPNQDDEESRHECEHARQKETPPLALLHALLMGTQGARHVPLIHPRQCSLLHETPASFLDQGTIGNSQEEDLLRLAPLFSVRAIG</sequence>
<dbReference type="EMBL" id="BMAO01013122">
    <property type="protein sequence ID" value="GFQ86482.1"/>
    <property type="molecule type" value="Genomic_DNA"/>
</dbReference>
<dbReference type="Proteomes" id="UP000887116">
    <property type="component" value="Unassembled WGS sequence"/>
</dbReference>
<dbReference type="OrthoDB" id="10555276at2759"/>